<gene>
    <name evidence="1" type="ORF">E3J38_01125</name>
</gene>
<dbReference type="InterPro" id="IPR011990">
    <property type="entry name" value="TPR-like_helical_dom_sf"/>
</dbReference>
<dbReference type="EMBL" id="SOIP01000067">
    <property type="protein sequence ID" value="TET83058.1"/>
    <property type="molecule type" value="Genomic_DNA"/>
</dbReference>
<dbReference type="AlphaFoldDB" id="A0A523XUQ6"/>
<name>A0A523XUQ6_UNCT6</name>
<protein>
    <submittedName>
        <fullName evidence="1">Tetratricopeptide repeat protein</fullName>
    </submittedName>
</protein>
<reference evidence="1 2" key="1">
    <citation type="submission" date="2019-03" db="EMBL/GenBank/DDBJ databases">
        <title>Metabolic potential of uncultured bacteria and archaea associated with petroleum seepage in deep-sea sediments.</title>
        <authorList>
            <person name="Dong X."/>
            <person name="Hubert C."/>
        </authorList>
    </citation>
    <scope>NUCLEOTIDE SEQUENCE [LARGE SCALE GENOMIC DNA]</scope>
    <source>
        <strain evidence="1">E29_bin36</strain>
    </source>
</reference>
<dbReference type="InterPro" id="IPR019734">
    <property type="entry name" value="TPR_rpt"/>
</dbReference>
<dbReference type="PANTHER" id="PTHR19959">
    <property type="entry name" value="KINESIN LIGHT CHAIN"/>
    <property type="match status" value="1"/>
</dbReference>
<evidence type="ECO:0000313" key="2">
    <source>
        <dbReference type="Proteomes" id="UP000315534"/>
    </source>
</evidence>
<accession>A0A523XUQ6</accession>
<dbReference type="PANTHER" id="PTHR19959:SF119">
    <property type="entry name" value="FUNGAL LIPASE-LIKE DOMAIN-CONTAINING PROTEIN"/>
    <property type="match status" value="1"/>
</dbReference>
<comment type="caution">
    <text evidence="1">The sequence shown here is derived from an EMBL/GenBank/DDBJ whole genome shotgun (WGS) entry which is preliminary data.</text>
</comment>
<dbReference type="SMART" id="SM00028">
    <property type="entry name" value="TPR"/>
    <property type="match status" value="4"/>
</dbReference>
<dbReference type="SUPFAM" id="SSF48452">
    <property type="entry name" value="TPR-like"/>
    <property type="match status" value="1"/>
</dbReference>
<dbReference type="Gene3D" id="1.25.40.10">
    <property type="entry name" value="Tetratricopeptide repeat domain"/>
    <property type="match status" value="2"/>
</dbReference>
<evidence type="ECO:0000313" key="1">
    <source>
        <dbReference type="EMBL" id="TET83058.1"/>
    </source>
</evidence>
<organism evidence="1 2">
    <name type="scientific">candidate division TA06 bacterium</name>
    <dbReference type="NCBI Taxonomy" id="2250710"/>
    <lineage>
        <taxon>Bacteria</taxon>
        <taxon>Bacteria division TA06</taxon>
    </lineage>
</organism>
<dbReference type="Proteomes" id="UP000315534">
    <property type="component" value="Unassembled WGS sequence"/>
</dbReference>
<proteinExistence type="predicted"/>
<sequence length="293" mass="32996">MPHITLVHYQNGGQKSPNPDVRELFAQARRHFGEGRIPSAIETYRRCLELETDHERLGALNIQIGNCHHELREYVRAAEFYEAAAREAQRAGDEEGKASAIASVANTLMLRPASSARRSRNLREAVEGYERALTVFRRGEYPIQHAMTQNNLGAAYADLPAATPEEQAENVRKAIECYNAALKIYKKDQYPIQHAGTQNNLGGAYAALPAATPEERAENVRKAIECYSAALKIYKKDQYPHQFCKTAANLGMQLASIDHADACHWLKEAYSLREYLPDQGKRLEKLIREVCKD</sequence>